<dbReference type="Proteomes" id="UP000566819">
    <property type="component" value="Unassembled WGS sequence"/>
</dbReference>
<sequence>MALKPLTRQVLNGYDSPQKDASTLLTTMRIPNRSHTLNKKNNGNYEPELAAIALQIENLPTIQRCSPISKLRKLMKKEPRPRGEEFNLYVPAQQNTLSLDNFRGESRFVLLMRQWRAMSYAHTRSKIFEEWTRIVEERKVTDDQMKTLKELFVELSTVTRNCC</sequence>
<evidence type="ECO:0000313" key="2">
    <source>
        <dbReference type="Proteomes" id="UP000566819"/>
    </source>
</evidence>
<comment type="caution">
    <text evidence="1">The sequence shown here is derived from an EMBL/GenBank/DDBJ whole genome shotgun (WGS) entry which is preliminary data.</text>
</comment>
<evidence type="ECO:0000313" key="1">
    <source>
        <dbReference type="EMBL" id="KAF4626023.1"/>
    </source>
</evidence>
<organism evidence="1 2">
    <name type="scientific">Cudoniella acicularis</name>
    <dbReference type="NCBI Taxonomy" id="354080"/>
    <lineage>
        <taxon>Eukaryota</taxon>
        <taxon>Fungi</taxon>
        <taxon>Dikarya</taxon>
        <taxon>Ascomycota</taxon>
        <taxon>Pezizomycotina</taxon>
        <taxon>Leotiomycetes</taxon>
        <taxon>Helotiales</taxon>
        <taxon>Tricladiaceae</taxon>
        <taxon>Cudoniella</taxon>
    </lineage>
</organism>
<name>A0A8H4VX82_9HELO</name>
<keyword evidence="2" id="KW-1185">Reference proteome</keyword>
<proteinExistence type="predicted"/>
<dbReference type="EMBL" id="JAAMPI010001242">
    <property type="protein sequence ID" value="KAF4626023.1"/>
    <property type="molecule type" value="Genomic_DNA"/>
</dbReference>
<protein>
    <submittedName>
        <fullName evidence="1">Uncharacterized protein</fullName>
    </submittedName>
</protein>
<gene>
    <name evidence="1" type="ORF">G7Y89_g12135</name>
</gene>
<reference evidence="1 2" key="1">
    <citation type="submission" date="2020-03" db="EMBL/GenBank/DDBJ databases">
        <title>Draft Genome Sequence of Cudoniella acicularis.</title>
        <authorList>
            <person name="Buettner E."/>
            <person name="Kellner H."/>
        </authorList>
    </citation>
    <scope>NUCLEOTIDE SEQUENCE [LARGE SCALE GENOMIC DNA]</scope>
    <source>
        <strain evidence="1 2">DSM 108380</strain>
    </source>
</reference>
<accession>A0A8H4VX82</accession>
<dbReference type="AlphaFoldDB" id="A0A8H4VX82"/>